<organism evidence="7 8">
    <name type="scientific">Atlantisia rogersi</name>
    <name type="common">Inaccessible Island rail</name>
    <dbReference type="NCBI Taxonomy" id="2478892"/>
    <lineage>
        <taxon>Eukaryota</taxon>
        <taxon>Metazoa</taxon>
        <taxon>Chordata</taxon>
        <taxon>Craniata</taxon>
        <taxon>Vertebrata</taxon>
        <taxon>Euteleostomi</taxon>
        <taxon>Archelosauria</taxon>
        <taxon>Archosauria</taxon>
        <taxon>Dinosauria</taxon>
        <taxon>Saurischia</taxon>
        <taxon>Theropoda</taxon>
        <taxon>Coelurosauria</taxon>
        <taxon>Aves</taxon>
        <taxon>Neognathae</taxon>
        <taxon>Neoaves</taxon>
        <taxon>Gruiformes</taxon>
        <taxon>Rallidae</taxon>
        <taxon>Atlantisia</taxon>
    </lineage>
</organism>
<dbReference type="Proteomes" id="UP000518911">
    <property type="component" value="Unassembled WGS sequence"/>
</dbReference>
<evidence type="ECO:0000256" key="1">
    <source>
        <dbReference type="ARBA" id="ARBA00004370"/>
    </source>
</evidence>
<feature type="domain" description="PDZ" evidence="6">
    <location>
        <begin position="1306"/>
        <end position="1389"/>
    </location>
</feature>
<dbReference type="SMART" id="SM00228">
    <property type="entry name" value="PDZ"/>
    <property type="match status" value="9"/>
</dbReference>
<evidence type="ECO:0000259" key="6">
    <source>
        <dbReference type="PROSITE" id="PS50106"/>
    </source>
</evidence>
<sequence>QVNITPSIHSSSEFPQLHGVNVGSLPHNESCLLAQQNGSTANVLETSMRSITPQINGKSSSDDFEQLIRNMSQGRLVETIELSKPLSGGLGFSVVGLKSENRGELGIFVQEIQEGSVAHKDGKLKEADQILAINGQALDQTITHQQAISILQKAKDNVQLVVARGTFPQLISPVVSRSPSAASTVSAHSNPIHWQHVETIELVNDGSGLGFGIVGGKTTGVIVKTILPGGVADQHGRLCSGDHILKIGDTDLAGMSSEQVAQVLRQCGNRVKLVIARGPVEEPPPPAVPPGTPVHISTPEKQVSVAPDGSEDGEKFNVELTKNIQGLGITIAGYIGDKASEPSGIFVKSITKGSAVEHDGRIHVGDQIIVVDGTNLQGFTNQQAVDVLRHTGQTVRLTLIRRGLKQENHIQPQEDSSAAVEKDLLFQTMDSSTAKDNSEIEQGSPSLPCSASVVNTGENVKQQETDLQLTATEEAPTKAKWQRIMGPNYEIVVAVVNKFSESSGLGISLEATVGHHFIRSILPEGPVGRSGKLFSGDELLEVNEISLLGENHKDVVNILKELPIKVTMVCCRPVAPPITSPEVLESLSLSEVQLTEKTHVELGFIGSSDTEGTALELTDESHSTGEVPSSSLAMWETEVQHIELEKGSTGLGFSILDYQDPVDPANTVIVIRSLVPGGVAEQDGRLLPGDRLMFVNDINLENGSLEEAVQALKGAPAGTVKIGVAKPLLLSPEEGYVSAKEDCFFYTAQSLEEGPADAALFHAELALVDSGEADLADESMFESQYSLESDIFQSSMLALPNSACSGEVNYSFSLPLSTTKVKRRMECSSAAADFHVSNKNLYNMDLNQKEEESVVGNSLETATGFAKKDLLPLDISDSNDQGVLMEKRCPVPLEGISTTRKSVKNIYEKTITIAKGNSSLGMTVSSSKDGTGMIVRSVIHGGSISRDGRISVGDCILSINEEATTNLTNAQARAMLRRHSLIGPDINITYVAAENLDKYSASFGQQTKGAVSLNLFCSDSVSRELPELPEREEGEGEESELQNAVFSNWNQPRKVELWREPSKSLGISIVGGRGMGSRLSNGEMMRGIFIKHILEDSPAGKNGTLKTGDRIVEVDGIDLRDASHEQAVEAIRKAGNPVVFMVQSIINRPRPESLYSPSSASAPCGQKTTNPFYRQSFKNPSLPSLKSSLFCRSAVFSSTNPFADSSQFNTDKEVSNPVRVTFRCSPTNPFAPTPFKALGQSDLEPEKTSLCNLPLPPPSAFPGMTCDVAQSSSGRVPEDLEKEDEFGYSWKKIMQRYGNLPGELHMIELEKGRTGLGLSLAGNKDRSRMSVFIVGIDPNGAAGKDGRLQIADELLEINGQILYGRTHQNASSIIKCAPSKVKIIFIRNKDAVNQMAVCPAKSVEVSQCTSGTLQEVNSAGSSGACADISSCENIQYVELSKDQGGLGIAISEEDTINGVVIKSLTDHGAAAKDGRIKTGDHILAVDDEIVAGHPIEKFIGLLKTSRPMVRLTISSSELDSPIAAPLSSTPITAVRRKMRPPPTMPSSSSPEPESVKS</sequence>
<dbReference type="GO" id="GO:0005923">
    <property type="term" value="C:bicellular tight junction"/>
    <property type="evidence" value="ECO:0007669"/>
    <property type="project" value="TreeGrafter"/>
</dbReference>
<dbReference type="Pfam" id="PF00595">
    <property type="entry name" value="PDZ"/>
    <property type="match status" value="9"/>
</dbReference>
<feature type="domain" description="PDZ" evidence="6">
    <location>
        <begin position="1054"/>
        <end position="1142"/>
    </location>
</feature>
<comment type="subcellular location">
    <subcellularLocation>
        <location evidence="1">Membrane</location>
    </subcellularLocation>
</comment>
<dbReference type="EMBL" id="VZUJ01073125">
    <property type="protein sequence ID" value="NXV75915.1"/>
    <property type="molecule type" value="Genomic_DNA"/>
</dbReference>
<feature type="domain" description="PDZ" evidence="6">
    <location>
        <begin position="493"/>
        <end position="574"/>
    </location>
</feature>
<evidence type="ECO:0000256" key="4">
    <source>
        <dbReference type="ARBA" id="ARBA00023136"/>
    </source>
</evidence>
<keyword evidence="8" id="KW-1185">Reference proteome</keyword>
<dbReference type="InterPro" id="IPR001478">
    <property type="entry name" value="PDZ"/>
</dbReference>
<dbReference type="InterPro" id="IPR036034">
    <property type="entry name" value="PDZ_sf"/>
</dbReference>
<dbReference type="PROSITE" id="PS50106">
    <property type="entry name" value="PDZ"/>
    <property type="match status" value="9"/>
</dbReference>
<dbReference type="InterPro" id="IPR051342">
    <property type="entry name" value="PDZ_scaffold"/>
</dbReference>
<feature type="domain" description="PDZ" evidence="6">
    <location>
        <begin position="199"/>
        <end position="279"/>
    </location>
</feature>
<dbReference type="PANTHER" id="PTHR19964:SF10">
    <property type="entry name" value="MULTIPLE PDZ DOMAIN PROTEIN"/>
    <property type="match status" value="1"/>
</dbReference>
<dbReference type="CDD" id="cd06670">
    <property type="entry name" value="PDZ6_MUPP1-like"/>
    <property type="match status" value="1"/>
</dbReference>
<dbReference type="FunFam" id="2.30.42.10:FF:000070">
    <property type="entry name" value="Multiple PDZ domain protein"/>
    <property type="match status" value="1"/>
</dbReference>
<feature type="domain" description="PDZ" evidence="6">
    <location>
        <begin position="79"/>
        <end position="166"/>
    </location>
</feature>
<dbReference type="CDD" id="cd06671">
    <property type="entry name" value="PDZ7_MUPP1-PD6_PATJ-like"/>
    <property type="match status" value="1"/>
</dbReference>
<dbReference type="GO" id="GO:0045177">
    <property type="term" value="C:apical part of cell"/>
    <property type="evidence" value="ECO:0007669"/>
    <property type="project" value="TreeGrafter"/>
</dbReference>
<dbReference type="FunFam" id="2.30.42.10:FF:000057">
    <property type="entry name" value="multiple PDZ domain protein isoform X1"/>
    <property type="match status" value="1"/>
</dbReference>
<feature type="domain" description="PDZ" evidence="6">
    <location>
        <begin position="1436"/>
        <end position="1517"/>
    </location>
</feature>
<dbReference type="CDD" id="cd06668">
    <property type="entry name" value="PDZ4_MUPP1-like"/>
    <property type="match status" value="1"/>
</dbReference>
<keyword evidence="3" id="KW-0677">Repeat</keyword>
<dbReference type="OrthoDB" id="9071782at2759"/>
<dbReference type="Gene3D" id="2.30.42.10">
    <property type="match status" value="9"/>
</dbReference>
<gene>
    <name evidence="7" type="primary">Mpdz</name>
    <name evidence="7" type="ORF">ATLROG_R11885</name>
</gene>
<dbReference type="PANTHER" id="PTHR19964">
    <property type="entry name" value="MULTIPLE PDZ DOMAIN PROTEIN"/>
    <property type="match status" value="1"/>
</dbReference>
<evidence type="ECO:0000256" key="2">
    <source>
        <dbReference type="ARBA" id="ARBA00022553"/>
    </source>
</evidence>
<dbReference type="CDD" id="cd06667">
    <property type="entry name" value="PDZ2_MUPP1-like"/>
    <property type="match status" value="1"/>
</dbReference>
<dbReference type="FunFam" id="2.30.42.10:FF:000051">
    <property type="entry name" value="Multiple PDZ domain protein isoform X1"/>
    <property type="match status" value="1"/>
</dbReference>
<feature type="domain" description="PDZ" evidence="6">
    <location>
        <begin position="317"/>
        <end position="403"/>
    </location>
</feature>
<evidence type="ECO:0000256" key="3">
    <source>
        <dbReference type="ARBA" id="ARBA00022737"/>
    </source>
</evidence>
<dbReference type="FunFam" id="2.30.42.10:FF:000093">
    <property type="entry name" value="multiple PDZ domain protein isoform X1"/>
    <property type="match status" value="1"/>
</dbReference>
<protein>
    <submittedName>
        <fullName evidence="7">MPDZ protein</fullName>
    </submittedName>
</protein>
<comment type="caution">
    <text evidence="7">The sequence shown here is derived from an EMBL/GenBank/DDBJ whole genome shotgun (WGS) entry which is preliminary data.</text>
</comment>
<dbReference type="FunFam" id="2.30.42.10:FF:000044">
    <property type="entry name" value="Multiple PDZ domain protein isoform X1"/>
    <property type="match status" value="1"/>
</dbReference>
<dbReference type="SUPFAM" id="SSF50156">
    <property type="entry name" value="PDZ domain-like"/>
    <property type="match status" value="9"/>
</dbReference>
<dbReference type="CDD" id="cd06689">
    <property type="entry name" value="PDZ1_MUPP1-like"/>
    <property type="match status" value="1"/>
</dbReference>
<dbReference type="GO" id="GO:0120192">
    <property type="term" value="P:tight junction assembly"/>
    <property type="evidence" value="ECO:0007669"/>
    <property type="project" value="TreeGrafter"/>
</dbReference>
<feature type="domain" description="PDZ" evidence="6">
    <location>
        <begin position="910"/>
        <end position="978"/>
    </location>
</feature>
<dbReference type="GO" id="GO:0005737">
    <property type="term" value="C:cytoplasm"/>
    <property type="evidence" value="ECO:0007669"/>
    <property type="project" value="TreeGrafter"/>
</dbReference>
<keyword evidence="4" id="KW-0472">Membrane</keyword>
<dbReference type="CDD" id="cd06672">
    <property type="entry name" value="PDZ8_MUPP1-PDZ7_PATJ-PDZ2_INAD-like"/>
    <property type="match status" value="1"/>
</dbReference>
<dbReference type="CDD" id="cd10817">
    <property type="entry name" value="PDZ9_MUPP1-like"/>
    <property type="match status" value="1"/>
</dbReference>
<feature type="region of interest" description="Disordered" evidence="5">
    <location>
        <begin position="1520"/>
        <end position="1557"/>
    </location>
</feature>
<evidence type="ECO:0000256" key="5">
    <source>
        <dbReference type="SAM" id="MobiDB-lite"/>
    </source>
</evidence>
<feature type="non-terminal residue" evidence="7">
    <location>
        <position position="1557"/>
    </location>
</feature>
<feature type="non-terminal residue" evidence="7">
    <location>
        <position position="1"/>
    </location>
</feature>
<evidence type="ECO:0000313" key="7">
    <source>
        <dbReference type="EMBL" id="NXV75915.1"/>
    </source>
</evidence>
<dbReference type="CDD" id="cd06791">
    <property type="entry name" value="PDZ3_MUPP1-like"/>
    <property type="match status" value="1"/>
</dbReference>
<dbReference type="FunFam" id="2.30.42.10:FF:000072">
    <property type="entry name" value="multiple PDZ domain protein isoform X1"/>
    <property type="match status" value="1"/>
</dbReference>
<keyword evidence="2" id="KW-0597">Phosphoprotein</keyword>
<dbReference type="CDD" id="cd06669">
    <property type="entry name" value="PDZ5_MUPP1-like"/>
    <property type="match status" value="1"/>
</dbReference>
<proteinExistence type="predicted"/>
<reference evidence="7 8" key="1">
    <citation type="submission" date="2019-09" db="EMBL/GenBank/DDBJ databases">
        <title>Bird 10,000 Genomes (B10K) Project - Family phase.</title>
        <authorList>
            <person name="Zhang G."/>
        </authorList>
    </citation>
    <scope>NUCLEOTIDE SEQUENCE [LARGE SCALE GENOMIC DNA]</scope>
    <source>
        <strain evidence="7">OUT-0055</strain>
        <tissue evidence="7">Blood</tissue>
    </source>
</reference>
<name>A0A7L3WIT6_9GRUI</name>
<evidence type="ECO:0000313" key="8">
    <source>
        <dbReference type="Proteomes" id="UP000518911"/>
    </source>
</evidence>
<dbReference type="GO" id="GO:0005886">
    <property type="term" value="C:plasma membrane"/>
    <property type="evidence" value="ECO:0007669"/>
    <property type="project" value="TreeGrafter"/>
</dbReference>
<feature type="domain" description="PDZ" evidence="6">
    <location>
        <begin position="641"/>
        <end position="716"/>
    </location>
</feature>
<feature type="compositionally biased region" description="Low complexity" evidence="5">
    <location>
        <begin position="1545"/>
        <end position="1557"/>
    </location>
</feature>
<accession>A0A7L3WIT6</accession>